<comment type="caution">
    <text evidence="4">The sequence shown here is derived from an EMBL/GenBank/DDBJ whole genome shotgun (WGS) entry which is preliminary data.</text>
</comment>
<dbReference type="RefSeq" id="WP_267150388.1">
    <property type="nucleotide sequence ID" value="NZ_JAPMLT010000001.1"/>
</dbReference>
<dbReference type="InterPro" id="IPR029070">
    <property type="entry name" value="Chitinase_insertion_sf"/>
</dbReference>
<feature type="domain" description="GH18" evidence="3">
    <location>
        <begin position="55"/>
        <end position="373"/>
    </location>
</feature>
<name>A0ABT3WWZ9_9BACL</name>
<sequence length="373" mass="41088">MNKHWWIGSVSVLAAVAVSAVFMFSEQEQPQHVQAVSAPVDDRPWEEPAVVKPVKAVLGYYTVYHPKDVKSKESLAAYGSYLNQMSTQTFTVTETGEVAGDAPSDSLQIAKDQQIGTYATITNQKNNDFNKDLAHLILSDEQVRQRAVAQSLQLVREGGFAGVNVDFENMRPTDRDLYTQFVRELGAALRPHGYRVIVSTAAKTSDSPKSSWIGAFDYRALGEAADQVQLMTYDEHGPWGEPGPTASLPWVKNVLTYATSQIPAEKILLGLPAYGNDWNLTAGKGHKAVAWKNLPTLLKQTGAAPQWDEKSQTPYLPYTAADGTQHVVWYEDARSIAIKARLVEGFGLAGVAMWRMGLENEEFWQAVEKGLGV</sequence>
<dbReference type="SMART" id="SM00636">
    <property type="entry name" value="Glyco_18"/>
    <property type="match status" value="1"/>
</dbReference>
<dbReference type="GO" id="GO:0016787">
    <property type="term" value="F:hydrolase activity"/>
    <property type="evidence" value="ECO:0007669"/>
    <property type="project" value="UniProtKB-KW"/>
</dbReference>
<dbReference type="Gene3D" id="3.10.50.10">
    <property type="match status" value="1"/>
</dbReference>
<dbReference type="Pfam" id="PF00704">
    <property type="entry name" value="Glyco_hydro_18"/>
    <property type="match status" value="1"/>
</dbReference>
<dbReference type="PROSITE" id="PS51910">
    <property type="entry name" value="GH18_2"/>
    <property type="match status" value="1"/>
</dbReference>
<keyword evidence="5" id="KW-1185">Reference proteome</keyword>
<protein>
    <submittedName>
        <fullName evidence="4">Glycosyl hydrolase family 18 protein</fullName>
    </submittedName>
</protein>
<evidence type="ECO:0000256" key="1">
    <source>
        <dbReference type="ARBA" id="ARBA00022801"/>
    </source>
</evidence>
<dbReference type="Proteomes" id="UP001208017">
    <property type="component" value="Unassembled WGS sequence"/>
</dbReference>
<dbReference type="InterPro" id="IPR017853">
    <property type="entry name" value="GH"/>
</dbReference>
<dbReference type="EMBL" id="JAPMLT010000001">
    <property type="protein sequence ID" value="MCX7569169.1"/>
    <property type="molecule type" value="Genomic_DNA"/>
</dbReference>
<keyword evidence="2" id="KW-0326">Glycosidase</keyword>
<dbReference type="InterPro" id="IPR041704">
    <property type="entry name" value="CFLE_GH18"/>
</dbReference>
<accession>A0ABT3WWZ9</accession>
<gene>
    <name evidence="4" type="ORF">OS242_04240</name>
</gene>
<keyword evidence="1 4" id="KW-0378">Hydrolase</keyword>
<organism evidence="4 5">
    <name type="scientific">Tumebacillus lacus</name>
    <dbReference type="NCBI Taxonomy" id="2995335"/>
    <lineage>
        <taxon>Bacteria</taxon>
        <taxon>Bacillati</taxon>
        <taxon>Bacillota</taxon>
        <taxon>Bacilli</taxon>
        <taxon>Bacillales</taxon>
        <taxon>Alicyclobacillaceae</taxon>
        <taxon>Tumebacillus</taxon>
    </lineage>
</organism>
<dbReference type="SUPFAM" id="SSF51445">
    <property type="entry name" value="(Trans)glycosidases"/>
    <property type="match status" value="1"/>
</dbReference>
<reference evidence="4 5" key="1">
    <citation type="submission" date="2022-11" db="EMBL/GenBank/DDBJ databases">
        <title>Study of microbial diversity in lake waters.</title>
        <authorList>
            <person name="Zhang J."/>
        </authorList>
    </citation>
    <scope>NUCLEOTIDE SEQUENCE [LARGE SCALE GENOMIC DNA]</scope>
    <source>
        <strain evidence="4 5">DT12</strain>
    </source>
</reference>
<evidence type="ECO:0000313" key="5">
    <source>
        <dbReference type="Proteomes" id="UP001208017"/>
    </source>
</evidence>
<dbReference type="InterPro" id="IPR001223">
    <property type="entry name" value="Glyco_hydro18_cat"/>
</dbReference>
<proteinExistence type="predicted"/>
<evidence type="ECO:0000256" key="2">
    <source>
        <dbReference type="ARBA" id="ARBA00023295"/>
    </source>
</evidence>
<dbReference type="InterPro" id="IPR011583">
    <property type="entry name" value="Chitinase_II/V-like_cat"/>
</dbReference>
<dbReference type="CDD" id="cd02874">
    <property type="entry name" value="GH18_CFLE_spore_hydrolase"/>
    <property type="match status" value="1"/>
</dbReference>
<evidence type="ECO:0000313" key="4">
    <source>
        <dbReference type="EMBL" id="MCX7569169.1"/>
    </source>
</evidence>
<dbReference type="PANTHER" id="PTHR46066">
    <property type="entry name" value="CHITINASE DOMAIN-CONTAINING PROTEIN 1 FAMILY MEMBER"/>
    <property type="match status" value="1"/>
</dbReference>
<evidence type="ECO:0000259" key="3">
    <source>
        <dbReference type="PROSITE" id="PS51910"/>
    </source>
</evidence>
<dbReference type="Gene3D" id="3.20.20.80">
    <property type="entry name" value="Glycosidases"/>
    <property type="match status" value="1"/>
</dbReference>
<dbReference type="PANTHER" id="PTHR46066:SF2">
    <property type="entry name" value="CHITINASE DOMAIN-CONTAINING PROTEIN 1"/>
    <property type="match status" value="1"/>
</dbReference>